<protein>
    <submittedName>
        <fullName evidence="1">Uncharacterized protein</fullName>
    </submittedName>
</protein>
<reference evidence="1" key="1">
    <citation type="submission" date="2019-08" db="EMBL/GenBank/DDBJ databases">
        <authorList>
            <person name="Kucharzyk K."/>
            <person name="Murdoch R.W."/>
            <person name="Higgins S."/>
            <person name="Loffler F."/>
        </authorList>
    </citation>
    <scope>NUCLEOTIDE SEQUENCE</scope>
</reference>
<organism evidence="1">
    <name type="scientific">bioreactor metagenome</name>
    <dbReference type="NCBI Taxonomy" id="1076179"/>
    <lineage>
        <taxon>unclassified sequences</taxon>
        <taxon>metagenomes</taxon>
        <taxon>ecological metagenomes</taxon>
    </lineage>
</organism>
<name>A0A645IKG8_9ZZZZ</name>
<dbReference type="EMBL" id="VSSQ01117223">
    <property type="protein sequence ID" value="MPN51771.1"/>
    <property type="molecule type" value="Genomic_DNA"/>
</dbReference>
<evidence type="ECO:0000313" key="1">
    <source>
        <dbReference type="EMBL" id="MPN51771.1"/>
    </source>
</evidence>
<proteinExistence type="predicted"/>
<accession>A0A645IKG8</accession>
<sequence>MQLRCPLYVQRSVVNSVPFLKKFARDLANPLAVPVCVEVTRFQQIGEHLHTRHHQAVILLFECVVCDFLRTLIGGLCFLCLSALCDIPRDDRKPLQRVRLVQHRGIGVFVVFVVDNIRHHAADGIAFVRLEIVQRARDLFSGAFFVTVQHTVSQ</sequence>
<comment type="caution">
    <text evidence="1">The sequence shown here is derived from an EMBL/GenBank/DDBJ whole genome shotgun (WGS) entry which is preliminary data.</text>
</comment>
<dbReference type="AlphaFoldDB" id="A0A645IKG8"/>
<gene>
    <name evidence="1" type="ORF">SDC9_199420</name>
</gene>